<keyword evidence="7" id="KW-0694">RNA-binding</keyword>
<feature type="compositionally biased region" description="Basic residues" evidence="16">
    <location>
        <begin position="515"/>
        <end position="541"/>
    </location>
</feature>
<evidence type="ECO:0000256" key="10">
    <source>
        <dbReference type="ARBA" id="ARBA00023163"/>
    </source>
</evidence>
<comment type="caution">
    <text evidence="18">The sequence shown here is derived from an EMBL/GenBank/DDBJ whole genome shotgun (WGS) entry which is preliminary data.</text>
</comment>
<feature type="compositionally biased region" description="Acidic residues" evidence="16">
    <location>
        <begin position="439"/>
        <end position="448"/>
    </location>
</feature>
<dbReference type="GO" id="GO:0006281">
    <property type="term" value="P:DNA repair"/>
    <property type="evidence" value="ECO:0007669"/>
    <property type="project" value="UniProtKB-KW"/>
</dbReference>
<dbReference type="InterPro" id="IPR013719">
    <property type="entry name" value="RTT106/SPT16-like_middle_dom"/>
</dbReference>
<accession>A0AA88L0L3</accession>
<comment type="subcellular location">
    <subcellularLocation>
        <location evidence="1">Nucleus</location>
        <location evidence="1">Nucleolus</location>
    </subcellularLocation>
    <subcellularLocation>
        <location evidence="15">Nucleus</location>
    </subcellularLocation>
    <subcellularLocation>
        <location evidence="15">Chromosome</location>
    </subcellularLocation>
</comment>
<dbReference type="GO" id="GO:1902275">
    <property type="term" value="P:regulation of chromatin organization"/>
    <property type="evidence" value="ECO:0007669"/>
    <property type="project" value="TreeGrafter"/>
</dbReference>
<dbReference type="Gene3D" id="1.10.30.10">
    <property type="entry name" value="High mobility group box domain"/>
    <property type="match status" value="1"/>
</dbReference>
<keyword evidence="6 15" id="KW-0227">DNA damage</keyword>
<dbReference type="AlphaFoldDB" id="A0AA88L0L3"/>
<dbReference type="InterPro" id="IPR036910">
    <property type="entry name" value="HMG_box_dom_sf"/>
</dbReference>
<evidence type="ECO:0000256" key="1">
    <source>
        <dbReference type="ARBA" id="ARBA00004604"/>
    </source>
</evidence>
<evidence type="ECO:0000259" key="17">
    <source>
        <dbReference type="PROSITE" id="PS50118"/>
    </source>
</evidence>
<dbReference type="Pfam" id="PF17292">
    <property type="entry name" value="POB3_N"/>
    <property type="match status" value="1"/>
</dbReference>
<dbReference type="InterPro" id="IPR011993">
    <property type="entry name" value="PH-like_dom_sf"/>
</dbReference>
<dbReference type="InterPro" id="IPR038167">
    <property type="entry name" value="SSRP1_sf"/>
</dbReference>
<dbReference type="GO" id="GO:0031491">
    <property type="term" value="F:nucleosome binding"/>
    <property type="evidence" value="ECO:0007669"/>
    <property type="project" value="TreeGrafter"/>
</dbReference>
<feature type="region of interest" description="Disordered" evidence="16">
    <location>
        <begin position="428"/>
        <end position="554"/>
    </location>
</feature>
<name>A0AA88L0L3_ARTSF</name>
<dbReference type="InterPro" id="IPR024954">
    <property type="entry name" value="SSRP1_DD"/>
</dbReference>
<dbReference type="PRINTS" id="PR00887">
    <property type="entry name" value="SSRCOGNITION"/>
</dbReference>
<dbReference type="CDD" id="cd13231">
    <property type="entry name" value="PH2_SSRP1-like"/>
    <property type="match status" value="1"/>
</dbReference>
<dbReference type="FunFam" id="2.30.29.220:FF:000001">
    <property type="entry name" value="FACT complex subunit SSRP1"/>
    <property type="match status" value="1"/>
</dbReference>
<dbReference type="SUPFAM" id="SSF47095">
    <property type="entry name" value="HMG-box"/>
    <property type="match status" value="1"/>
</dbReference>
<feature type="compositionally biased region" description="Basic and acidic residues" evidence="16">
    <location>
        <begin position="456"/>
        <end position="466"/>
    </location>
</feature>
<keyword evidence="8 15" id="KW-0805">Transcription regulation</keyword>
<sequence length="703" mass="78726">MSELVLEFPEIQVEIRGAMVPGRLKMTDQSIVFKNIKTGRVEQVNGGDIEVVNWQRLGGGWGIRIFTKNGQLHRYAGFKDTDQEKIAKFFSKHFKKDMLERELSVKGWNWGNTKFEGKTLSFEVNNVPSFEIPLFDVSQCVPGKNEVALEFHQNDETAVSLIEMRFYIPSVDDGVDKVEKFADQVTSKASVISATGDAIAIFREIACLTPRGRYDIKLYNSFIQLHGKTFDYKIPVSTVVRLFLLPHKDGRQMFLVISLDPPIKQGNTRYHHVVFLFPMDEEITTELPLTDEEMAEKFEGRKDKEFTGPIYEVISKVMKGLVGRKITVPGNFKGTSDTPAIACSYKAAAGYLYPLERGFIYVHKPPLHIRYDEITSVNFARSGGSTRSFDFEIETKSGLMHTFSSIDKGEYGKLYDFVHSKKYRIKNTGKGDTKTTMDEFGDSDEETAPDAYLARVKREAKERDEEAGGGDSDEDESTDEDFNPGEEGSDVAEEYESAPDTTESEDDGSGGEQKTKKKAEKKEKPKKTKTVSEKPRKKKEKKEKDVGAPKRPQTAYFLWLNDNREKIKSENPGISITDLSKKAGELWRGLSDKSEWENKSKEARKAYEEAVKAYKASGGGAAASTTSAKSSSAKSKPTPTKLGSGAGFKSKEYISDEDSDSDGSAKASQPKKKSKEEAVKKEEVDEEEEEEEEAEETPDGDSD</sequence>
<feature type="domain" description="HMG box" evidence="17">
    <location>
        <begin position="549"/>
        <end position="615"/>
    </location>
</feature>
<dbReference type="InterPro" id="IPR000969">
    <property type="entry name" value="SSRP1/POB3"/>
</dbReference>
<evidence type="ECO:0000256" key="7">
    <source>
        <dbReference type="ARBA" id="ARBA00022884"/>
    </source>
</evidence>
<evidence type="ECO:0000256" key="3">
    <source>
        <dbReference type="ARBA" id="ARBA00016104"/>
    </source>
</evidence>
<feature type="DNA-binding region" description="HMG box" evidence="14">
    <location>
        <begin position="549"/>
        <end position="615"/>
    </location>
</feature>
<feature type="compositionally biased region" description="Acidic residues" evidence="16">
    <location>
        <begin position="684"/>
        <end position="703"/>
    </location>
</feature>
<dbReference type="CDD" id="cd21994">
    <property type="entry name" value="HMG-box_SSRP1-like"/>
    <property type="match status" value="1"/>
</dbReference>
<dbReference type="PANTHER" id="PTHR45849">
    <property type="entry name" value="FACT COMPLEX SUBUNIT SSRP1"/>
    <property type="match status" value="1"/>
</dbReference>
<dbReference type="Gene3D" id="2.30.29.150">
    <property type="match status" value="1"/>
</dbReference>
<dbReference type="InterPro" id="IPR050454">
    <property type="entry name" value="RTT106/SSRP1_HistChap/FACT"/>
</dbReference>
<feature type="region of interest" description="Disordered" evidence="16">
    <location>
        <begin position="613"/>
        <end position="703"/>
    </location>
</feature>
<evidence type="ECO:0000256" key="5">
    <source>
        <dbReference type="ARBA" id="ARBA00022705"/>
    </source>
</evidence>
<feature type="compositionally biased region" description="Low complexity" evidence="16">
    <location>
        <begin position="622"/>
        <end position="641"/>
    </location>
</feature>
<dbReference type="Pfam" id="PF08512">
    <property type="entry name" value="Rttp106-like_middle"/>
    <property type="match status" value="1"/>
</dbReference>
<dbReference type="GO" id="GO:0005730">
    <property type="term" value="C:nucleolus"/>
    <property type="evidence" value="ECO:0007669"/>
    <property type="project" value="UniProtKB-SubCell"/>
</dbReference>
<keyword evidence="5 15" id="KW-0235">DNA replication</keyword>
<comment type="similarity">
    <text evidence="2 15">Belongs to the SSRP1 family.</text>
</comment>
<evidence type="ECO:0000256" key="2">
    <source>
        <dbReference type="ARBA" id="ARBA00010060"/>
    </source>
</evidence>
<dbReference type="InterPro" id="IPR035417">
    <property type="entry name" value="SSRP1/POB3_N"/>
</dbReference>
<dbReference type="SMART" id="SM00398">
    <property type="entry name" value="HMG"/>
    <property type="match status" value="1"/>
</dbReference>
<evidence type="ECO:0000256" key="9">
    <source>
        <dbReference type="ARBA" id="ARBA00023125"/>
    </source>
</evidence>
<dbReference type="GO" id="GO:0006260">
    <property type="term" value="P:DNA replication"/>
    <property type="evidence" value="ECO:0007669"/>
    <property type="project" value="UniProtKB-KW"/>
</dbReference>
<reference evidence="18" key="1">
    <citation type="submission" date="2023-07" db="EMBL/GenBank/DDBJ databases">
        <title>Chromosome-level genome assembly of Artemia franciscana.</title>
        <authorList>
            <person name="Jo E."/>
        </authorList>
    </citation>
    <scope>NUCLEOTIDE SEQUENCE</scope>
    <source>
        <tissue evidence="18">Whole body</tissue>
    </source>
</reference>
<comment type="function">
    <text evidence="13">Component of the FACT complex, a general chromatin factor that acts to reorganize nucleosomes. The FACT complex is involved in multiple processes that require DNA as a template such as mRNA elongation, DNA replication and DNA repair. During transcription elongation the FACT complex acts as a histone chaperone that both destabilizes and restores nucleosomal structure. It facilitates the passage of RNA polymerase II and transcription by promoting the dissociation of one histone H2A-H2B dimer from the nucleosome, then subsequently promotes the reestablishment of the nucleosome following the passage of RNA polymerase II. Binds specifically to single-stranded DNA and RNA with highest affinity for nucleotides G and U. The FACT complex is required for expression of Hox genes.</text>
</comment>
<dbReference type="FunFam" id="2.30.29.30:FF:000119">
    <property type="entry name" value="FACT complex subunit SSRP1"/>
    <property type="match status" value="1"/>
</dbReference>
<keyword evidence="10 15" id="KW-0804">Transcription</keyword>
<evidence type="ECO:0000256" key="13">
    <source>
        <dbReference type="ARBA" id="ARBA00058159"/>
    </source>
</evidence>
<dbReference type="Gene3D" id="2.30.29.30">
    <property type="entry name" value="Pleckstrin-homology domain (PH domain)/Phosphotyrosine-binding domain (PTB)"/>
    <property type="match status" value="2"/>
</dbReference>
<keyword evidence="4 15" id="KW-0158">Chromosome</keyword>
<dbReference type="EMBL" id="JAVRJZ010000018">
    <property type="protein sequence ID" value="KAK2708371.1"/>
    <property type="molecule type" value="Genomic_DNA"/>
</dbReference>
<evidence type="ECO:0000313" key="18">
    <source>
        <dbReference type="EMBL" id="KAK2708371.1"/>
    </source>
</evidence>
<evidence type="ECO:0000256" key="4">
    <source>
        <dbReference type="ARBA" id="ARBA00022454"/>
    </source>
</evidence>
<dbReference type="SUPFAM" id="SSF50729">
    <property type="entry name" value="PH domain-like"/>
    <property type="match status" value="1"/>
</dbReference>
<dbReference type="GO" id="GO:0042393">
    <property type="term" value="F:histone binding"/>
    <property type="evidence" value="ECO:0007669"/>
    <property type="project" value="TreeGrafter"/>
</dbReference>
<dbReference type="Pfam" id="PF21103">
    <property type="entry name" value="PH1_SSRP1-like"/>
    <property type="match status" value="1"/>
</dbReference>
<dbReference type="SMART" id="SM01287">
    <property type="entry name" value="Rtt106"/>
    <property type="match status" value="1"/>
</dbReference>
<evidence type="ECO:0000313" key="19">
    <source>
        <dbReference type="Proteomes" id="UP001187531"/>
    </source>
</evidence>
<evidence type="ECO:0000256" key="8">
    <source>
        <dbReference type="ARBA" id="ARBA00023015"/>
    </source>
</evidence>
<evidence type="ECO:0000256" key="15">
    <source>
        <dbReference type="RuleBase" id="RU364013"/>
    </source>
</evidence>
<keyword evidence="9 14" id="KW-0238">DNA-binding</keyword>
<gene>
    <name evidence="18" type="ORF">QYM36_014097</name>
</gene>
<dbReference type="Gene3D" id="2.30.29.220">
    <property type="entry name" value="Structure-specific recognition protein (SSRP1)"/>
    <property type="match status" value="1"/>
</dbReference>
<proteinExistence type="inferred from homology"/>
<organism evidence="18 19">
    <name type="scientific">Artemia franciscana</name>
    <name type="common">Brine shrimp</name>
    <name type="synonym">Artemia sanfranciscana</name>
    <dbReference type="NCBI Taxonomy" id="6661"/>
    <lineage>
        <taxon>Eukaryota</taxon>
        <taxon>Metazoa</taxon>
        <taxon>Ecdysozoa</taxon>
        <taxon>Arthropoda</taxon>
        <taxon>Crustacea</taxon>
        <taxon>Branchiopoda</taxon>
        <taxon>Anostraca</taxon>
        <taxon>Artemiidae</taxon>
        <taxon>Artemia</taxon>
    </lineage>
</organism>
<evidence type="ECO:0000256" key="11">
    <source>
        <dbReference type="ARBA" id="ARBA00023204"/>
    </source>
</evidence>
<protein>
    <recommendedName>
        <fullName evidence="3 15">FACT complex subunit SSRP1</fullName>
    </recommendedName>
</protein>
<dbReference type="PANTHER" id="PTHR45849:SF1">
    <property type="entry name" value="FACT COMPLEX SUBUNIT SSRP1"/>
    <property type="match status" value="1"/>
</dbReference>
<feature type="compositionally biased region" description="Basic and acidic residues" evidence="16">
    <location>
        <begin position="674"/>
        <end position="683"/>
    </location>
</feature>
<dbReference type="Proteomes" id="UP001187531">
    <property type="component" value="Unassembled WGS sequence"/>
</dbReference>
<evidence type="ECO:0000256" key="14">
    <source>
        <dbReference type="PROSITE-ProRule" id="PRU00267"/>
    </source>
</evidence>
<dbReference type="FunFam" id="2.30.29.150:FF:000001">
    <property type="entry name" value="Fact complex subunit ssrp1"/>
    <property type="match status" value="1"/>
</dbReference>
<dbReference type="Pfam" id="PF03531">
    <property type="entry name" value="SSrecog"/>
    <property type="match status" value="1"/>
</dbReference>
<evidence type="ECO:0000256" key="6">
    <source>
        <dbReference type="ARBA" id="ARBA00022763"/>
    </source>
</evidence>
<dbReference type="InterPro" id="IPR048993">
    <property type="entry name" value="SSRP1-like_PH1"/>
</dbReference>
<feature type="compositionally biased region" description="Acidic residues" evidence="16">
    <location>
        <begin position="467"/>
        <end position="509"/>
    </location>
</feature>
<evidence type="ECO:0000256" key="12">
    <source>
        <dbReference type="ARBA" id="ARBA00023242"/>
    </source>
</evidence>
<dbReference type="Pfam" id="PF00505">
    <property type="entry name" value="HMG_box"/>
    <property type="match status" value="1"/>
</dbReference>
<evidence type="ECO:0000256" key="16">
    <source>
        <dbReference type="SAM" id="MobiDB-lite"/>
    </source>
</evidence>
<dbReference type="CDD" id="cd13230">
    <property type="entry name" value="PH1_SSRP1-like"/>
    <property type="match status" value="1"/>
</dbReference>
<dbReference type="PROSITE" id="PS50118">
    <property type="entry name" value="HMG_BOX_2"/>
    <property type="match status" value="1"/>
</dbReference>
<dbReference type="GO" id="GO:0003677">
    <property type="term" value="F:DNA binding"/>
    <property type="evidence" value="ECO:0007669"/>
    <property type="project" value="UniProtKB-UniRule"/>
</dbReference>
<dbReference type="InterPro" id="IPR009071">
    <property type="entry name" value="HMG_box_dom"/>
</dbReference>
<keyword evidence="19" id="KW-1185">Reference proteome</keyword>
<dbReference type="GO" id="GO:0035101">
    <property type="term" value="C:FACT complex"/>
    <property type="evidence" value="ECO:0007669"/>
    <property type="project" value="TreeGrafter"/>
</dbReference>
<keyword evidence="12 14" id="KW-0539">Nucleus</keyword>
<keyword evidence="11 15" id="KW-0234">DNA repair</keyword>
<dbReference type="FunFam" id="1.10.30.10:FF:000036">
    <property type="entry name" value="high mobility group protein D"/>
    <property type="match status" value="1"/>
</dbReference>
<dbReference type="FunFam" id="2.30.29.30:FF:000098">
    <property type="entry name" value="Fact complex subunit ssrp1"/>
    <property type="match status" value="1"/>
</dbReference>
<dbReference type="GO" id="GO:0003723">
    <property type="term" value="F:RNA binding"/>
    <property type="evidence" value="ECO:0007669"/>
    <property type="project" value="UniProtKB-KW"/>
</dbReference>